<evidence type="ECO:0000313" key="3">
    <source>
        <dbReference type="EMBL" id="CAE0420580.1"/>
    </source>
</evidence>
<feature type="signal peptide" evidence="2">
    <location>
        <begin position="1"/>
        <end position="24"/>
    </location>
</feature>
<evidence type="ECO:0000256" key="2">
    <source>
        <dbReference type="SAM" id="SignalP"/>
    </source>
</evidence>
<protein>
    <submittedName>
        <fullName evidence="3">Uncharacterized protein</fullName>
    </submittedName>
</protein>
<proteinExistence type="predicted"/>
<keyword evidence="2" id="KW-0732">Signal</keyword>
<gene>
    <name evidence="3" type="ORF">ACOF00016_LOCUS17312</name>
</gene>
<dbReference type="EMBL" id="HBIM01023390">
    <property type="protein sequence ID" value="CAE0420580.1"/>
    <property type="molecule type" value="Transcribed_RNA"/>
</dbReference>
<feature type="region of interest" description="Disordered" evidence="1">
    <location>
        <begin position="52"/>
        <end position="90"/>
    </location>
</feature>
<evidence type="ECO:0000256" key="1">
    <source>
        <dbReference type="SAM" id="MobiDB-lite"/>
    </source>
</evidence>
<name>A0A7S3LG88_9STRA</name>
<feature type="chain" id="PRO_5030717342" evidence="2">
    <location>
        <begin position="25"/>
        <end position="427"/>
    </location>
</feature>
<dbReference type="AlphaFoldDB" id="A0A7S3LG88"/>
<reference evidence="3" key="1">
    <citation type="submission" date="2021-01" db="EMBL/GenBank/DDBJ databases">
        <authorList>
            <person name="Corre E."/>
            <person name="Pelletier E."/>
            <person name="Niang G."/>
            <person name="Scheremetjew M."/>
            <person name="Finn R."/>
            <person name="Kale V."/>
            <person name="Holt S."/>
            <person name="Cochrane G."/>
            <person name="Meng A."/>
            <person name="Brown T."/>
            <person name="Cohen L."/>
        </authorList>
    </citation>
    <scope>NUCLEOTIDE SEQUENCE</scope>
    <source>
        <strain evidence="3">CCMP127</strain>
    </source>
</reference>
<organism evidence="3">
    <name type="scientific">Amphora coffeiformis</name>
    <dbReference type="NCBI Taxonomy" id="265554"/>
    <lineage>
        <taxon>Eukaryota</taxon>
        <taxon>Sar</taxon>
        <taxon>Stramenopiles</taxon>
        <taxon>Ochrophyta</taxon>
        <taxon>Bacillariophyta</taxon>
        <taxon>Bacillariophyceae</taxon>
        <taxon>Bacillariophycidae</taxon>
        <taxon>Thalassiophysales</taxon>
        <taxon>Catenulaceae</taxon>
        <taxon>Amphora</taxon>
    </lineage>
</organism>
<sequence length="427" mass="46103">MKSSISSPCVAIVLLLAASTVVPSQSFCGSSSSTPTTLSAVQHSSLPSILQQRPRSLSLGQNQNRRRSPQTSSRLCATKDSSNKSGGGEVDLDYLKSQLQEYLAKRKELGGDDLAQAEIGKVVGGTKGNAVLEYISGAPNKPTRIQAAPNALDYDQLTKFGYGHLATPIMKAGGRLAMYELLGLELPDTSASLQPLVVTAPKLVIDREGKTDKARYSGLKLGQILDDDLQAQVLEQAQEKAARGEDLRPKLEEEMYEQPFADKRNVSPPMTPDWTPERLDEWGRQQGKAQAWARRAREGEFVKDPLETIELDTQQTAFSIITALMVSTAFGKSTPNFLQMTGWIPDQTAVPSLLGTLQGPAAGLLLASVGSLVFCATTAKSKNRDAFVWATKGLLGGPLTIKSLRESSALLTQAQDVERKKQSRESS</sequence>
<feature type="compositionally biased region" description="Polar residues" evidence="1">
    <location>
        <begin position="52"/>
        <end position="84"/>
    </location>
</feature>
<accession>A0A7S3LG88</accession>